<keyword evidence="8" id="KW-0696">RNA-directed RNA polymerase</keyword>
<reference evidence="8" key="2">
    <citation type="submission" date="2024-05" db="EMBL/GenBank/DDBJ databases">
        <authorList>
            <person name="Walt H.K."/>
        </authorList>
    </citation>
    <scope>NUCLEOTIDE SEQUENCE</scope>
    <source>
        <strain evidence="8">Frass</strain>
    </source>
</reference>
<dbReference type="GO" id="GO:0006351">
    <property type="term" value="P:DNA-templated transcription"/>
    <property type="evidence" value="ECO:0007669"/>
    <property type="project" value="InterPro"/>
</dbReference>
<dbReference type="InterPro" id="IPR007099">
    <property type="entry name" value="RNA-dir_pol_NSvirus"/>
</dbReference>
<evidence type="ECO:0000256" key="3">
    <source>
        <dbReference type="ARBA" id="ARBA00022679"/>
    </source>
</evidence>
<evidence type="ECO:0000313" key="8">
    <source>
        <dbReference type="EMBL" id="XCO00642.1"/>
    </source>
</evidence>
<sequence length="1857" mass="212067">MQSDKSKSQKLTGALRRFIKSHAPYKPVILDSKRAIPFSWIKGKMEILTEDSEYHVQITPYNHLQYHDFEDPTNVQILKDNIVALRKYCWVSKTPMLFSLTKVKEIANMLKLYTNDDLSSKQIMHFIQGETIHLTTSKLETMSPVLNPEISVRKFPISTLRFIKVRGLFEIRTDRNELLGHSSHDIGTIRMTDPSYNWDVALTANHNEITSENTSNSASLSLHQTATIAFSMSLGFNFSIEEIRHGHRFDSIIRQSDTCEILLDTTTSNTRRKVEKLLNKVNSSCSPIVSINKYMIPYVMDDSTVSMINLSYATDICDTSYIQSKINNQMRFLNRNEGSQASFHSTFDRRIAEHMKDKESVRNLGKLAQQVLVERVQDSVSKSIQVDQNISAISETVLDIREDLMEVWSHHFLKDKYNVVSRSKPHVFYEMSTSESSYRGNYLTVGSEIKTQTGITLDPIHHDQEGRIMYWTTNTKALLAPHELNSEIKSLVEDRDYVLAIINSDARPEYKEYLLKPSIKRVLKLDDMDSVIPIVREYNYDMYTFRKLHREKATDVSNRVEGIPLDPLDVRPICSAGIPNLKKLIQTSKYYHELRIKQKISHAAMNLRDDQCVVLRAELEGLSIVMHARGLIRTTDSGVLFVSYAQDGKLVRFEKWRQPDIARFLVAKNQFISCVVSAAKHCSDKHRESMIDLYGALIYENSWGVSKLLKPFRYLITGHFFNSPLLYEQFKKVKKELLDDSGKVKAMYMKPSLRLLFNLYQPQTLGKGPLFNLPESQIGYEAFLVNLCPPETYGKRRHRVNVLKELYSEINLSIQHERDVLELHSHYVETLGEPTIDKVREHFDMIDRLAIKTDGRFTYSPISIDMMSTHLDNLMDTVRSFNGTLPTLSSLSTMKASYCPVKVKACKAMESMRNLVQHHECPSVKQLAFSILEASNFVDLSMRMFDKDQVGGDREISILSSQFRILQSITEKLSKKLGSYTGIDMLANKDKEVILTQHYVKTLSSEVGMMLTVDQTRWGPNFNTTLFGYMMTYLSNHSTEFFIPMLTCFMSEFKIFESLPYPELKEEATESYTLCGRLGKYHMAQGIFHYTSSLYHSMVVKVMSSVLTECIKEPGMDVEINHMVTSDDLATFISCNSSDEAVPISDEIKSEIKIKIGKFLFSATRCFFRYFNIKSSDYKNMASEKLVEFNSIFLAPESVGSNSLKFTNSLISPKTTGDVILDYRSVMSSYSDGINSGLTDSEAYLVYYMNLCLLCLRWGLDVRKVPILQHKILKRGLKPKVDLIPEAVLQHRPVLKSETYQKMNSIALELSEMSSDPISKGIFKVMSDNLRNAQRLAGPLRAVYLQRKIAERYEATTPMSRKKVEKEALVEELSRSGSTTAFDAKMIEGKASIEGFFMHKVERVSPGHKKVTYRQSDRNLMSTISLLLSTYESLPTVNKNSSLEEIVRHVMRHFSSKLSVTLPDEISNNTMAERYFVIEQLVRTFQASRGNVSRLEYNETEKVIEKIYVSALSLISEISWTSKMPYISSFQTKKDKGTCTMRFNKGNTYRSSFNHGSTLVATTSLTDVTLTRGDFQKAYEVMLENGDLENYFVTAEMSVPKEIVRRIKEEKAKRQNQSQKSHDAGFFEFLSMLEGINPDDSKIIEDIDVREAMDMSATSKMLDLDDIFDGMDTSQQEKSNVLVIVSAPRYMSVSNAKVSHKLLVSALLIANYRCGCIHLEEDLPEEDDEISLIVRSFLNSDKGPAFMVAAGFTDNLQSVAESLRSFCHSRANFAVYDEIKKGNFDDIEMVLFKSPIMGELKDKQSILESKPHIDAVLELDVNPDDFNEVSVFTDIMNKLDGLDITFGDNDYISEGFF</sequence>
<evidence type="ECO:0000256" key="5">
    <source>
        <dbReference type="ARBA" id="ARBA00030436"/>
    </source>
</evidence>
<dbReference type="GO" id="GO:0003968">
    <property type="term" value="F:RNA-directed RNA polymerase activity"/>
    <property type="evidence" value="ECO:0007669"/>
    <property type="project" value="UniProtKB-KW"/>
</dbReference>
<reference evidence="8" key="1">
    <citation type="journal article" date="2023" name="Viruses">
        <title>Bioinformatic Surveillance Leads to Discovery of Two Novel Putative Bunyaviruses Associated with Black Soldier Fly.</title>
        <authorList>
            <person name="Walt H."/>
            <person name="Kooienga E."/>
            <person name="Cammack J."/>
            <person name="Tomberlin J."/>
            <person name="Jordan H."/>
            <person name="Meyer F."/>
            <person name="Hoffmann F."/>
        </authorList>
    </citation>
    <scope>NUCLEOTIDE SEQUENCE</scope>
    <source>
        <strain evidence="8">Frass</strain>
    </source>
</reference>
<dbReference type="PROSITE" id="PS50525">
    <property type="entry name" value="RDRP_SSRNA_NEG_SEG"/>
    <property type="match status" value="1"/>
</dbReference>
<evidence type="ECO:0000256" key="4">
    <source>
        <dbReference type="ARBA" id="ARBA00030285"/>
    </source>
</evidence>
<dbReference type="EC" id="2.7.7.48" evidence="1"/>
<evidence type="ECO:0000256" key="2">
    <source>
        <dbReference type="ARBA" id="ARBA00018602"/>
    </source>
</evidence>
<keyword evidence="8" id="KW-0548">Nucleotidyltransferase</keyword>
<name>A0AAU8MIS4_9VIRU</name>
<dbReference type="EMBL" id="PP946232">
    <property type="protein sequence ID" value="XCO00642.1"/>
    <property type="molecule type" value="Genomic_RNA"/>
</dbReference>
<feature type="domain" description="RdRp catalytic" evidence="7">
    <location>
        <begin position="974"/>
        <end position="1160"/>
    </location>
</feature>
<evidence type="ECO:0000259" key="7">
    <source>
        <dbReference type="PROSITE" id="PS50525"/>
    </source>
</evidence>
<organism evidence="8">
    <name type="scientific">BSF uncharacterized bunyavirus-like 1</name>
    <dbReference type="NCBI Taxonomy" id="3233090"/>
    <lineage>
        <taxon>Viruses</taxon>
        <taxon>Riboviria</taxon>
        <taxon>Orthornavirae</taxon>
        <taxon>Negarnaviricota</taxon>
        <taxon>Polyploviricotina</taxon>
        <taxon>Ellioviricetes</taxon>
        <taxon>Bunyavirales</taxon>
    </lineage>
</organism>
<evidence type="ECO:0000256" key="1">
    <source>
        <dbReference type="ARBA" id="ARBA00012494"/>
    </source>
</evidence>
<dbReference type="InterPro" id="IPR007322">
    <property type="entry name" value="RNA_pol_bunyavir"/>
</dbReference>
<dbReference type="Pfam" id="PF04196">
    <property type="entry name" value="Bunya_RdRp"/>
    <property type="match status" value="1"/>
</dbReference>
<evidence type="ECO:0000256" key="6">
    <source>
        <dbReference type="ARBA" id="ARBA00031012"/>
    </source>
</evidence>
<dbReference type="GO" id="GO:0039694">
    <property type="term" value="P:viral RNA genome replication"/>
    <property type="evidence" value="ECO:0007669"/>
    <property type="project" value="InterPro"/>
</dbReference>
<protein>
    <recommendedName>
        <fullName evidence="2">RNA-directed RNA polymerase L</fullName>
        <ecNumber evidence="1">2.7.7.48</ecNumber>
    </recommendedName>
    <alternativeName>
        <fullName evidence="4">Large structural protein</fullName>
    </alternativeName>
    <alternativeName>
        <fullName evidence="6">Replicase</fullName>
    </alternativeName>
    <alternativeName>
        <fullName evidence="5">Transcriptase</fullName>
    </alternativeName>
</protein>
<accession>A0AAU8MIS4</accession>
<proteinExistence type="predicted"/>
<keyword evidence="3" id="KW-0808">Transferase</keyword>